<dbReference type="SUPFAM" id="SSF53448">
    <property type="entry name" value="Nucleotide-diphospho-sugar transferases"/>
    <property type="match status" value="1"/>
</dbReference>
<reference evidence="4" key="1">
    <citation type="submission" date="2010-03" db="EMBL/GenBank/DDBJ databases">
        <title>The genome sequence of Synergistetes sp. SGP1.</title>
        <authorList>
            <consortium name="metaHIT consortium -- http://www.metahit.eu/"/>
            <person name="Pajon A."/>
            <person name="Turner K."/>
            <person name="Parkhill J."/>
            <person name="Wade W."/>
            <person name="Vartoukian S."/>
        </authorList>
    </citation>
    <scope>NUCLEOTIDE SEQUENCE [LARGE SCALE GENOMIC DNA]</scope>
    <source>
        <strain evidence="4">SGP1</strain>
    </source>
</reference>
<dbReference type="CDD" id="cd06433">
    <property type="entry name" value="GT_2_WfgS_like"/>
    <property type="match status" value="1"/>
</dbReference>
<feature type="domain" description="Glycosyltransferase 2-like" evidence="2">
    <location>
        <begin position="7"/>
        <end position="117"/>
    </location>
</feature>
<accession>A0AB94IYJ5</accession>
<dbReference type="InterPro" id="IPR050834">
    <property type="entry name" value="Glycosyltransf_2"/>
</dbReference>
<dbReference type="Gene3D" id="3.90.550.10">
    <property type="entry name" value="Spore Coat Polysaccharide Biosynthesis Protein SpsA, Chain A"/>
    <property type="match status" value="1"/>
</dbReference>
<feature type="region of interest" description="Disordered" evidence="1">
    <location>
        <begin position="285"/>
        <end position="310"/>
    </location>
</feature>
<dbReference type="RefSeq" id="WP_015557030.1">
    <property type="nucleotide sequence ID" value="NC_021038.1"/>
</dbReference>
<dbReference type="Proteomes" id="UP000008957">
    <property type="component" value="Chromosome"/>
</dbReference>
<name>A0AB94IYJ5_9BACT</name>
<organism evidence="3 4">
    <name type="scientific">Fretibacterium fastidiosum</name>
    <dbReference type="NCBI Taxonomy" id="651822"/>
    <lineage>
        <taxon>Bacteria</taxon>
        <taxon>Thermotogati</taxon>
        <taxon>Synergistota</taxon>
        <taxon>Synergistia</taxon>
        <taxon>Synergistales</taxon>
        <taxon>Aminobacteriaceae</taxon>
        <taxon>Fretibacterium</taxon>
    </lineage>
</organism>
<dbReference type="PANTHER" id="PTHR43685:SF2">
    <property type="entry name" value="GLYCOSYLTRANSFERASE 2-LIKE DOMAIN-CONTAINING PROTEIN"/>
    <property type="match status" value="1"/>
</dbReference>
<feature type="compositionally biased region" description="Basic and acidic residues" evidence="1">
    <location>
        <begin position="295"/>
        <end position="310"/>
    </location>
</feature>
<gene>
    <name evidence="3" type="ORF">SY1_21580</name>
</gene>
<evidence type="ECO:0000313" key="3">
    <source>
        <dbReference type="EMBL" id="CBL28883.1"/>
    </source>
</evidence>
<reference evidence="3 4" key="2">
    <citation type="submission" date="2010-03" db="EMBL/GenBank/DDBJ databases">
        <authorList>
            <person name="Pajon A."/>
        </authorList>
    </citation>
    <scope>NUCLEOTIDE SEQUENCE [LARGE SCALE GENOMIC DNA]</scope>
    <source>
        <strain evidence="3 4">SGP1</strain>
    </source>
</reference>
<keyword evidence="4" id="KW-1185">Reference proteome</keyword>
<dbReference type="InterPro" id="IPR029044">
    <property type="entry name" value="Nucleotide-diphossugar_trans"/>
</dbReference>
<proteinExistence type="predicted"/>
<sequence length="310" mass="35038">MRDIKMSIVTVCLNAAGTVEQAMDSVLSQTCPPFEYIVIDGGSTDGTREIIERYRPRLTHVVLEPDEGIYDAFNKGVARATGDVVGILNADDLYAPWALETVAEAYRQSPDPGVFFGKLAVVDEARCRWTVYPVGDHRRLTGRMSIAHPATFVARSVYDRHGLFDPSFRVSGDWDLMLRFFRWGVPFCPIDKVLTAFRNSGVSSAYSERLFMENRRIYKDALPPLAAFKATLKMYLKRWGRRWIDDLGLSECYARYRDSRLLCAEVSGAFDGSFGRLWEALSHRRPSMPSTASASKKEPKDGRRRGNEVL</sequence>
<dbReference type="AlphaFoldDB" id="A0AB94IYJ5"/>
<protein>
    <submittedName>
        <fullName evidence="3">Glycosyltransferases involved in cell wall biogenesis</fullName>
    </submittedName>
</protein>
<dbReference type="EMBL" id="FP929056">
    <property type="protein sequence ID" value="CBL28883.1"/>
    <property type="molecule type" value="Genomic_DNA"/>
</dbReference>
<evidence type="ECO:0000313" key="4">
    <source>
        <dbReference type="Proteomes" id="UP000008957"/>
    </source>
</evidence>
<evidence type="ECO:0000259" key="2">
    <source>
        <dbReference type="Pfam" id="PF00535"/>
    </source>
</evidence>
<dbReference type="KEGG" id="sbr:SY1_21580"/>
<dbReference type="PANTHER" id="PTHR43685">
    <property type="entry name" value="GLYCOSYLTRANSFERASE"/>
    <property type="match status" value="1"/>
</dbReference>
<evidence type="ECO:0000256" key="1">
    <source>
        <dbReference type="SAM" id="MobiDB-lite"/>
    </source>
</evidence>
<dbReference type="Pfam" id="PF00535">
    <property type="entry name" value="Glycos_transf_2"/>
    <property type="match status" value="1"/>
</dbReference>
<dbReference type="InterPro" id="IPR001173">
    <property type="entry name" value="Glyco_trans_2-like"/>
</dbReference>